<evidence type="ECO:0000313" key="4">
    <source>
        <dbReference type="Proteomes" id="UP001589575"/>
    </source>
</evidence>
<evidence type="ECO:0000313" key="3">
    <source>
        <dbReference type="EMBL" id="MFB9075614.1"/>
    </source>
</evidence>
<comment type="caution">
    <text evidence="2">The sequence shown here is derived from an EMBL/GenBank/DDBJ whole genome shotgun (WGS) entry which is preliminary data.</text>
</comment>
<proteinExistence type="predicted"/>
<dbReference type="Proteomes" id="UP001589575">
    <property type="component" value="Unassembled WGS sequence"/>
</dbReference>
<keyword evidence="4" id="KW-1185">Reference proteome</keyword>
<evidence type="ECO:0000313" key="1">
    <source>
        <dbReference type="EMBL" id="MFB9070396.1"/>
    </source>
</evidence>
<accession>A0ABV5G1A6</accession>
<evidence type="ECO:0000313" key="2">
    <source>
        <dbReference type="EMBL" id="MFB9072283.1"/>
    </source>
</evidence>
<name>A0ABV5G1A6_9MICC</name>
<protein>
    <submittedName>
        <fullName evidence="2">Uncharacterized protein</fullName>
    </submittedName>
</protein>
<organism evidence="2 4">
    <name type="scientific">Citricoccus parietis</name>
    <dbReference type="NCBI Taxonomy" id="592307"/>
    <lineage>
        <taxon>Bacteria</taxon>
        <taxon>Bacillati</taxon>
        <taxon>Actinomycetota</taxon>
        <taxon>Actinomycetes</taxon>
        <taxon>Micrococcales</taxon>
        <taxon>Micrococcaceae</taxon>
        <taxon>Citricoccus</taxon>
    </lineage>
</organism>
<gene>
    <name evidence="1" type="ORF">ACFFX0_04010</name>
    <name evidence="2" type="ORF">ACFFX0_14165</name>
    <name evidence="3" type="ORF">ACFFX0_32410</name>
</gene>
<dbReference type="EMBL" id="JBHMFI010000001">
    <property type="protein sequence ID" value="MFB9070396.1"/>
    <property type="molecule type" value="Genomic_DNA"/>
</dbReference>
<dbReference type="EMBL" id="JBHMFI010000001">
    <property type="protein sequence ID" value="MFB9072283.1"/>
    <property type="molecule type" value="Genomic_DNA"/>
</dbReference>
<sequence>MTNGRVCATIAMAIDAPLFETDMVTVAKRPARVREEVTSGRICDGPRPEGRAVS</sequence>
<dbReference type="EMBL" id="JBHMFI010000023">
    <property type="protein sequence ID" value="MFB9075614.1"/>
    <property type="molecule type" value="Genomic_DNA"/>
</dbReference>
<reference evidence="2 4" key="1">
    <citation type="submission" date="2024-09" db="EMBL/GenBank/DDBJ databases">
        <authorList>
            <person name="Sun Q."/>
            <person name="Mori K."/>
        </authorList>
    </citation>
    <scope>NUCLEOTIDE SEQUENCE [LARGE SCALE GENOMIC DNA]</scope>
    <source>
        <strain evidence="2 4">CCM 7609</strain>
    </source>
</reference>